<dbReference type="AlphaFoldDB" id="B7CBX0"/>
<evidence type="ECO:0000313" key="1">
    <source>
        <dbReference type="EMBL" id="EEC89739.1"/>
    </source>
</evidence>
<organism evidence="1 2">
    <name type="scientific">Holdemanella biformis DSM 3989</name>
    <dbReference type="NCBI Taxonomy" id="518637"/>
    <lineage>
        <taxon>Bacteria</taxon>
        <taxon>Bacillati</taxon>
        <taxon>Bacillota</taxon>
        <taxon>Erysipelotrichia</taxon>
        <taxon>Erysipelotrichales</taxon>
        <taxon>Erysipelotrichaceae</taxon>
        <taxon>Holdemanella</taxon>
    </lineage>
</organism>
<dbReference type="HOGENOM" id="CLU_2287642_0_0_9"/>
<dbReference type="InterPro" id="IPR029056">
    <property type="entry name" value="Ribokinase-like"/>
</dbReference>
<keyword evidence="2" id="KW-1185">Reference proteome</keyword>
<evidence type="ECO:0000313" key="2">
    <source>
        <dbReference type="Proteomes" id="UP000004315"/>
    </source>
</evidence>
<gene>
    <name evidence="1" type="ORF">EUBIFOR_01695</name>
</gene>
<dbReference type="STRING" id="518637.EUBIFOR_01695"/>
<reference evidence="1 2" key="2">
    <citation type="submission" date="2008-11" db="EMBL/GenBank/DDBJ databases">
        <title>Draft genome sequence of Eubacterium biforme (DSM 3989).</title>
        <authorList>
            <person name="Sudarsanam P."/>
            <person name="Ley R."/>
            <person name="Guruge J."/>
            <person name="Turnbaugh P.J."/>
            <person name="Mahowald M."/>
            <person name="Liep D."/>
            <person name="Gordon J."/>
        </authorList>
    </citation>
    <scope>NUCLEOTIDE SEQUENCE [LARGE SCALE GENOMIC DNA]</scope>
    <source>
        <strain evidence="1 2">DSM 3989</strain>
    </source>
</reference>
<dbReference type="Proteomes" id="UP000004315">
    <property type="component" value="Unassembled WGS sequence"/>
</dbReference>
<comment type="caution">
    <text evidence="1">The sequence shown here is derived from an EMBL/GenBank/DDBJ whole genome shotgun (WGS) entry which is preliminary data.</text>
</comment>
<proteinExistence type="predicted"/>
<sequence length="101" mass="11209">MYEDKCAFVSKVSNNPVGMSALSAVCHYGVNTEYMLRGGNRLGIYFFEKGSNICSTNVVYDHAYSAFSQSDVEEYKWEDILEPGDIFYFSGVTPAASDSIC</sequence>
<dbReference type="Gene3D" id="3.40.1190.20">
    <property type="match status" value="1"/>
</dbReference>
<reference evidence="1 2" key="1">
    <citation type="submission" date="2008-10" db="EMBL/GenBank/DDBJ databases">
        <authorList>
            <person name="Fulton L."/>
            <person name="Clifton S."/>
            <person name="Fulton B."/>
            <person name="Xu J."/>
            <person name="Minx P."/>
            <person name="Pepin K.H."/>
            <person name="Johnson M."/>
            <person name="Bhonagiri V."/>
            <person name="Nash W.E."/>
            <person name="Mardis E.R."/>
            <person name="Wilson R.K."/>
        </authorList>
    </citation>
    <scope>NUCLEOTIDE SEQUENCE [LARGE SCALE GENOMIC DNA]</scope>
    <source>
        <strain evidence="1 2">DSM 3989</strain>
    </source>
</reference>
<accession>B7CBX0</accession>
<dbReference type="EMBL" id="ABYT01000092">
    <property type="protein sequence ID" value="EEC89739.1"/>
    <property type="molecule type" value="Genomic_DNA"/>
</dbReference>
<protein>
    <submittedName>
        <fullName evidence="1">Uncharacterized protein</fullName>
    </submittedName>
</protein>
<dbReference type="eggNOG" id="COG0524">
    <property type="taxonomic scope" value="Bacteria"/>
</dbReference>
<dbReference type="SUPFAM" id="SSF53613">
    <property type="entry name" value="Ribokinase-like"/>
    <property type="match status" value="1"/>
</dbReference>
<name>B7CBX0_9FIRM</name>